<dbReference type="AlphaFoldDB" id="A0A7J6VGY3"/>
<evidence type="ECO:0000313" key="5">
    <source>
        <dbReference type="Proteomes" id="UP000554482"/>
    </source>
</evidence>
<keyword evidence="3" id="KW-0408">Iron</keyword>
<dbReference type="OrthoDB" id="1055148at2759"/>
<comment type="similarity">
    <text evidence="1">Belongs to the cytochrome P450 family.</text>
</comment>
<dbReference type="InterPro" id="IPR036396">
    <property type="entry name" value="Cyt_P450_sf"/>
</dbReference>
<comment type="caution">
    <text evidence="4">The sequence shown here is derived from an EMBL/GenBank/DDBJ whole genome shotgun (WGS) entry which is preliminary data.</text>
</comment>
<dbReference type="GO" id="GO:0004497">
    <property type="term" value="F:monooxygenase activity"/>
    <property type="evidence" value="ECO:0007669"/>
    <property type="project" value="InterPro"/>
</dbReference>
<keyword evidence="2" id="KW-0479">Metal-binding</keyword>
<organism evidence="4 5">
    <name type="scientific">Thalictrum thalictroides</name>
    <name type="common">Rue-anemone</name>
    <name type="synonym">Anemone thalictroides</name>
    <dbReference type="NCBI Taxonomy" id="46969"/>
    <lineage>
        <taxon>Eukaryota</taxon>
        <taxon>Viridiplantae</taxon>
        <taxon>Streptophyta</taxon>
        <taxon>Embryophyta</taxon>
        <taxon>Tracheophyta</taxon>
        <taxon>Spermatophyta</taxon>
        <taxon>Magnoliopsida</taxon>
        <taxon>Ranunculales</taxon>
        <taxon>Ranunculaceae</taxon>
        <taxon>Thalictroideae</taxon>
        <taxon>Thalictrum</taxon>
    </lineage>
</organism>
<dbReference type="InterPro" id="IPR002401">
    <property type="entry name" value="Cyt_P450_E_grp-I"/>
</dbReference>
<dbReference type="PANTHER" id="PTHR47955:SF15">
    <property type="entry name" value="CYTOCHROME P450 71A2-LIKE"/>
    <property type="match status" value="1"/>
</dbReference>
<evidence type="ECO:0000256" key="3">
    <source>
        <dbReference type="ARBA" id="ARBA00023004"/>
    </source>
</evidence>
<dbReference type="GO" id="GO:0016705">
    <property type="term" value="F:oxidoreductase activity, acting on paired donors, with incorporation or reduction of molecular oxygen"/>
    <property type="evidence" value="ECO:0007669"/>
    <property type="project" value="InterPro"/>
</dbReference>
<dbReference type="GO" id="GO:0044550">
    <property type="term" value="P:secondary metabolite biosynthetic process"/>
    <property type="evidence" value="ECO:0007669"/>
    <property type="project" value="UniProtKB-ARBA"/>
</dbReference>
<evidence type="ECO:0000256" key="1">
    <source>
        <dbReference type="ARBA" id="ARBA00010617"/>
    </source>
</evidence>
<reference evidence="4 5" key="1">
    <citation type="submission" date="2020-06" db="EMBL/GenBank/DDBJ databases">
        <title>Transcriptomic and genomic resources for Thalictrum thalictroides and T. hernandezii: Facilitating candidate gene discovery in an emerging model plant lineage.</title>
        <authorList>
            <person name="Arias T."/>
            <person name="Riano-Pachon D.M."/>
            <person name="Di Stilio V.S."/>
        </authorList>
    </citation>
    <scope>NUCLEOTIDE SEQUENCE [LARGE SCALE GENOMIC DNA]</scope>
    <source>
        <strain evidence="5">cv. WT478/WT964</strain>
        <tissue evidence="4">Leaves</tissue>
    </source>
</reference>
<protein>
    <submittedName>
        <fullName evidence="4">Cytochrome p450</fullName>
    </submittedName>
</protein>
<evidence type="ECO:0000313" key="4">
    <source>
        <dbReference type="EMBL" id="KAF5183878.1"/>
    </source>
</evidence>
<dbReference type="PRINTS" id="PR00463">
    <property type="entry name" value="EP450I"/>
</dbReference>
<keyword evidence="5" id="KW-1185">Reference proteome</keyword>
<dbReference type="GO" id="GO:0005506">
    <property type="term" value="F:iron ion binding"/>
    <property type="evidence" value="ECO:0007669"/>
    <property type="project" value="InterPro"/>
</dbReference>
<dbReference type="SUPFAM" id="SSF48264">
    <property type="entry name" value="Cytochrome P450"/>
    <property type="match status" value="1"/>
</dbReference>
<dbReference type="GO" id="GO:0020037">
    <property type="term" value="F:heme binding"/>
    <property type="evidence" value="ECO:0007669"/>
    <property type="project" value="InterPro"/>
</dbReference>
<dbReference type="Pfam" id="PF00067">
    <property type="entry name" value="p450"/>
    <property type="match status" value="1"/>
</dbReference>
<dbReference type="Gene3D" id="1.10.630.10">
    <property type="entry name" value="Cytochrome P450"/>
    <property type="match status" value="1"/>
</dbReference>
<dbReference type="PANTHER" id="PTHR47955">
    <property type="entry name" value="CYTOCHROME P450 FAMILY 71 PROTEIN"/>
    <property type="match status" value="1"/>
</dbReference>
<dbReference type="EMBL" id="JABWDY010032848">
    <property type="protein sequence ID" value="KAF5183878.1"/>
    <property type="molecule type" value="Genomic_DNA"/>
</dbReference>
<accession>A0A7J6VGY3</accession>
<feature type="non-terminal residue" evidence="4">
    <location>
        <position position="272"/>
    </location>
</feature>
<gene>
    <name evidence="4" type="ORF">FRX31_026534</name>
</gene>
<evidence type="ECO:0000256" key="2">
    <source>
        <dbReference type="ARBA" id="ARBA00022723"/>
    </source>
</evidence>
<name>A0A7J6VGY3_THATH</name>
<sequence>MITSRNIKLNLPPSPPKLPIIGNLHQIGRLPHRSFHSLARKHDPIMLLYVGQTPTVIVSSVDAAKEVIKIQDLNFCNRPRTSIAERLVYSYKDLAFSPYGKYWKEVRKICVLQLLSGQRVESFKKIREEEANLIIDKIHECCATVNFGEIIYTFTNNVVCRATIGRKFGADEGDKNVLITEFMDLLGVVNIADYIPWLSMMNKFNGLNARVEKNFKGLDCFLDSVIEEHIDPKKKTKDSGEKIEDFVDVLLGMDDSTNRVSLARDNIKALIL</sequence>
<dbReference type="Proteomes" id="UP000554482">
    <property type="component" value="Unassembled WGS sequence"/>
</dbReference>
<proteinExistence type="inferred from homology"/>
<dbReference type="InterPro" id="IPR001128">
    <property type="entry name" value="Cyt_P450"/>
</dbReference>